<dbReference type="SUPFAM" id="SSF51430">
    <property type="entry name" value="NAD(P)-linked oxidoreductase"/>
    <property type="match status" value="1"/>
</dbReference>
<keyword evidence="1" id="KW-0560">Oxidoreductase</keyword>
<accession>A0A9W8YIL1</accession>
<dbReference type="Gene3D" id="3.20.20.100">
    <property type="entry name" value="NADP-dependent oxidoreductase domain"/>
    <property type="match status" value="1"/>
</dbReference>
<gene>
    <name evidence="3" type="ORF">N0V93_008871</name>
</gene>
<dbReference type="InterPro" id="IPR023210">
    <property type="entry name" value="NADP_OxRdtase_dom"/>
</dbReference>
<dbReference type="PRINTS" id="PR00069">
    <property type="entry name" value="ALDKETRDTASE"/>
</dbReference>
<dbReference type="InterPro" id="IPR020471">
    <property type="entry name" value="AKR"/>
</dbReference>
<proteinExistence type="predicted"/>
<feature type="domain" description="NADP-dependent oxidoreductase" evidence="2">
    <location>
        <begin position="21"/>
        <end position="300"/>
    </location>
</feature>
<dbReference type="Pfam" id="PF00248">
    <property type="entry name" value="Aldo_ket_red"/>
    <property type="match status" value="1"/>
</dbReference>
<dbReference type="InterPro" id="IPR036812">
    <property type="entry name" value="NAD(P)_OxRdtase_dom_sf"/>
</dbReference>
<dbReference type="PANTHER" id="PTHR11732">
    <property type="entry name" value="ALDO/KETO REDUCTASE"/>
    <property type="match status" value="1"/>
</dbReference>
<dbReference type="GO" id="GO:0016491">
    <property type="term" value="F:oxidoreductase activity"/>
    <property type="evidence" value="ECO:0007669"/>
    <property type="project" value="UniProtKB-KW"/>
</dbReference>
<organism evidence="3 4">
    <name type="scientific">Gnomoniopsis smithogilvyi</name>
    <dbReference type="NCBI Taxonomy" id="1191159"/>
    <lineage>
        <taxon>Eukaryota</taxon>
        <taxon>Fungi</taxon>
        <taxon>Dikarya</taxon>
        <taxon>Ascomycota</taxon>
        <taxon>Pezizomycotina</taxon>
        <taxon>Sordariomycetes</taxon>
        <taxon>Sordariomycetidae</taxon>
        <taxon>Diaporthales</taxon>
        <taxon>Gnomoniaceae</taxon>
        <taxon>Gnomoniopsis</taxon>
    </lineage>
</organism>
<protein>
    <recommendedName>
        <fullName evidence="2">NADP-dependent oxidoreductase domain-containing protein</fullName>
    </recommendedName>
</protein>
<dbReference type="EMBL" id="JAPEVB010000006">
    <property type="protein sequence ID" value="KAJ4385980.1"/>
    <property type="molecule type" value="Genomic_DNA"/>
</dbReference>
<name>A0A9W8YIL1_9PEZI</name>
<evidence type="ECO:0000313" key="3">
    <source>
        <dbReference type="EMBL" id="KAJ4385980.1"/>
    </source>
</evidence>
<dbReference type="Proteomes" id="UP001140453">
    <property type="component" value="Unassembled WGS sequence"/>
</dbReference>
<evidence type="ECO:0000259" key="2">
    <source>
        <dbReference type="Pfam" id="PF00248"/>
    </source>
</evidence>
<reference evidence="3" key="1">
    <citation type="submission" date="2022-10" db="EMBL/GenBank/DDBJ databases">
        <title>Tapping the CABI collections for fungal endophytes: first genome assemblies for Collariella, Neodidymelliopsis, Ascochyta clinopodiicola, Didymella pomorum, Didymosphaeria variabile, Neocosmospora piperis and Neocucurbitaria cava.</title>
        <authorList>
            <person name="Hill R."/>
        </authorList>
    </citation>
    <scope>NUCLEOTIDE SEQUENCE</scope>
    <source>
        <strain evidence="3">IMI 355082</strain>
    </source>
</reference>
<dbReference type="AlphaFoldDB" id="A0A9W8YIL1"/>
<sequence length="319" mass="35807">MSEATSVPSMLEIGGYTVPRLCFGLGSLMKWAPGHTHPIPTDSSAEVKAAIDAGFRHFDCGDLYTNTPSTALALRDAKIPRKDLFISLKLNTYNKMKPANREDIIENTKKFIEDFRLEGYVDVALLHFPPRGKNDNLTNREAWGVLEHLKDLGLARIIGVSNWTLDDYKDQFAAGDLKYKPQINEYEVNPHLVLSPSFKERLAFEKEHGIVPKHYGVLTPVTGRLSMRSGSPKLVSVLDELSQETSLSPHEILLRWAWENLESILVTSTSKPQRAKSLTKLLASGNVKLERSVYDRLEAAASEDGFEGKQFYLHAHMDK</sequence>
<evidence type="ECO:0000256" key="1">
    <source>
        <dbReference type="ARBA" id="ARBA00023002"/>
    </source>
</evidence>
<evidence type="ECO:0000313" key="4">
    <source>
        <dbReference type="Proteomes" id="UP001140453"/>
    </source>
</evidence>
<dbReference type="OrthoDB" id="3934656at2759"/>
<keyword evidence="4" id="KW-1185">Reference proteome</keyword>
<comment type="caution">
    <text evidence="3">The sequence shown here is derived from an EMBL/GenBank/DDBJ whole genome shotgun (WGS) entry which is preliminary data.</text>
</comment>